<name>A0AA39ZL21_9PEZI</name>
<feature type="compositionally biased region" description="Basic residues" evidence="1">
    <location>
        <begin position="249"/>
        <end position="258"/>
    </location>
</feature>
<feature type="region of interest" description="Disordered" evidence="1">
    <location>
        <begin position="239"/>
        <end position="349"/>
    </location>
</feature>
<evidence type="ECO:0000256" key="1">
    <source>
        <dbReference type="SAM" id="MobiDB-lite"/>
    </source>
</evidence>
<sequence>MRDDARTRSRSPVRSLSPSRRRRDEDGDRDKERERRRERGQRHGEGGRDRGDRDRSHHHHSRRHHHHHHHHHQDGENSPPPPRLPFHRQPLTKTSLYLHTPLFKAYLSAVKGLSLSSLSETEAKGRWKSFIGKWNRGELDGEWYNHASLPPPPSPPSPPARESSPVVIHPPSFPPPSNEPNPHHINNHNNGPNSDSDSDSDNYGPTLPTPATSQKHDPHGPVIPTRDDLTTREEMLQAEKDNALDDHRHERKGFRKMHKEQLEELLPRADPGSRERKLEKKREVTEKLKGFGQEKEQGVEEVAERDLMGGDDALEELRRMKKLREERQNQRQSRREEEEMLRRQEREERVRVYKEREEKVMEGLRGLVRERFQGS</sequence>
<keyword evidence="3" id="KW-1185">Reference proteome</keyword>
<dbReference type="InterPro" id="IPR044688">
    <property type="entry name" value="SCI-1-like"/>
</dbReference>
<feature type="compositionally biased region" description="Basic and acidic residues" evidence="1">
    <location>
        <begin position="214"/>
        <end position="226"/>
    </location>
</feature>
<dbReference type="PANTHER" id="PTHR34117">
    <property type="entry name" value="STYLE CELL-CYCLE INHIBITOR 1"/>
    <property type="match status" value="1"/>
</dbReference>
<evidence type="ECO:0000313" key="2">
    <source>
        <dbReference type="EMBL" id="KAK0672997.1"/>
    </source>
</evidence>
<feature type="compositionally biased region" description="Basic and acidic residues" evidence="1">
    <location>
        <begin position="315"/>
        <end position="349"/>
    </location>
</feature>
<proteinExistence type="predicted"/>
<dbReference type="Proteomes" id="UP001174997">
    <property type="component" value="Unassembled WGS sequence"/>
</dbReference>
<feature type="compositionally biased region" description="Low complexity" evidence="1">
    <location>
        <begin position="183"/>
        <end position="195"/>
    </location>
</feature>
<feature type="compositionally biased region" description="Basic and acidic residues" evidence="1">
    <location>
        <begin position="239"/>
        <end position="248"/>
    </location>
</feature>
<feature type="region of interest" description="Disordered" evidence="1">
    <location>
        <begin position="145"/>
        <end position="226"/>
    </location>
</feature>
<feature type="compositionally biased region" description="Basic and acidic residues" evidence="1">
    <location>
        <begin position="259"/>
        <end position="308"/>
    </location>
</feature>
<accession>A0AA39ZL21</accession>
<organism evidence="2 3">
    <name type="scientific">Cercophora samala</name>
    <dbReference type="NCBI Taxonomy" id="330535"/>
    <lineage>
        <taxon>Eukaryota</taxon>
        <taxon>Fungi</taxon>
        <taxon>Dikarya</taxon>
        <taxon>Ascomycota</taxon>
        <taxon>Pezizomycotina</taxon>
        <taxon>Sordariomycetes</taxon>
        <taxon>Sordariomycetidae</taxon>
        <taxon>Sordariales</taxon>
        <taxon>Lasiosphaeriaceae</taxon>
        <taxon>Cercophora</taxon>
    </lineage>
</organism>
<gene>
    <name evidence="2" type="ORF">QBC41DRAFT_312537</name>
</gene>
<dbReference type="EMBL" id="JAULSY010000009">
    <property type="protein sequence ID" value="KAK0672997.1"/>
    <property type="molecule type" value="Genomic_DNA"/>
</dbReference>
<feature type="compositionally biased region" description="Low complexity" evidence="1">
    <location>
        <begin position="160"/>
        <end position="170"/>
    </location>
</feature>
<evidence type="ECO:0000313" key="3">
    <source>
        <dbReference type="Proteomes" id="UP001174997"/>
    </source>
</evidence>
<feature type="compositionally biased region" description="Basic and acidic residues" evidence="1">
    <location>
        <begin position="22"/>
        <end position="55"/>
    </location>
</feature>
<protein>
    <submittedName>
        <fullName evidence="2">Uncharacterized protein</fullName>
    </submittedName>
</protein>
<dbReference type="PANTHER" id="PTHR34117:SF1">
    <property type="entry name" value="STYLE CELL-CYCLE INHIBITOR 1"/>
    <property type="match status" value="1"/>
</dbReference>
<feature type="compositionally biased region" description="Pro residues" evidence="1">
    <location>
        <begin position="149"/>
        <end position="159"/>
    </location>
</feature>
<feature type="compositionally biased region" description="Basic residues" evidence="1">
    <location>
        <begin position="56"/>
        <end position="72"/>
    </location>
</feature>
<comment type="caution">
    <text evidence="2">The sequence shown here is derived from an EMBL/GenBank/DDBJ whole genome shotgun (WGS) entry which is preliminary data.</text>
</comment>
<reference evidence="2" key="1">
    <citation type="submission" date="2023-06" db="EMBL/GenBank/DDBJ databases">
        <title>Genome-scale phylogeny and comparative genomics of the fungal order Sordariales.</title>
        <authorList>
            <consortium name="Lawrence Berkeley National Laboratory"/>
            <person name="Hensen N."/>
            <person name="Bonometti L."/>
            <person name="Westerberg I."/>
            <person name="Brannstrom I.O."/>
            <person name="Guillou S."/>
            <person name="Cros-Aarteil S."/>
            <person name="Calhoun S."/>
            <person name="Haridas S."/>
            <person name="Kuo A."/>
            <person name="Mondo S."/>
            <person name="Pangilinan J."/>
            <person name="Riley R."/>
            <person name="Labutti K."/>
            <person name="Andreopoulos B."/>
            <person name="Lipzen A."/>
            <person name="Chen C."/>
            <person name="Yanf M."/>
            <person name="Daum C."/>
            <person name="Ng V."/>
            <person name="Clum A."/>
            <person name="Steindorff A."/>
            <person name="Ohm R."/>
            <person name="Martin F."/>
            <person name="Silar P."/>
            <person name="Natvig D."/>
            <person name="Lalanne C."/>
            <person name="Gautier V."/>
            <person name="Ament-Velasquez S.L."/>
            <person name="Kruys A."/>
            <person name="Hutchinson M.I."/>
            <person name="Powell A.J."/>
            <person name="Barry K."/>
            <person name="Miller A.N."/>
            <person name="Grigoriev I.V."/>
            <person name="Debuchy R."/>
            <person name="Gladieux P."/>
            <person name="Thoren M.H."/>
            <person name="Johannesson H."/>
        </authorList>
    </citation>
    <scope>NUCLEOTIDE SEQUENCE</scope>
    <source>
        <strain evidence="2">CBS 307.81</strain>
    </source>
</reference>
<dbReference type="AlphaFoldDB" id="A0AA39ZL21"/>
<feature type="region of interest" description="Disordered" evidence="1">
    <location>
        <begin position="1"/>
        <end position="88"/>
    </location>
</feature>